<evidence type="ECO:0000313" key="2">
    <source>
        <dbReference type="Proteomes" id="UP000719766"/>
    </source>
</evidence>
<organism evidence="1 2">
    <name type="scientific">Suillus plorans</name>
    <dbReference type="NCBI Taxonomy" id="116603"/>
    <lineage>
        <taxon>Eukaryota</taxon>
        <taxon>Fungi</taxon>
        <taxon>Dikarya</taxon>
        <taxon>Basidiomycota</taxon>
        <taxon>Agaricomycotina</taxon>
        <taxon>Agaricomycetes</taxon>
        <taxon>Agaricomycetidae</taxon>
        <taxon>Boletales</taxon>
        <taxon>Suillineae</taxon>
        <taxon>Suillaceae</taxon>
        <taxon>Suillus</taxon>
    </lineage>
</organism>
<dbReference type="EMBL" id="JABBWE010000049">
    <property type="protein sequence ID" value="KAG1790481.1"/>
    <property type="molecule type" value="Genomic_DNA"/>
</dbReference>
<accession>A0A9P7DE43</accession>
<name>A0A9P7DE43_9AGAM</name>
<proteinExistence type="predicted"/>
<reference evidence="1" key="1">
    <citation type="journal article" date="2020" name="New Phytol.">
        <title>Comparative genomics reveals dynamic genome evolution in host specialist ectomycorrhizal fungi.</title>
        <authorList>
            <person name="Lofgren L.A."/>
            <person name="Nguyen N.H."/>
            <person name="Vilgalys R."/>
            <person name="Ruytinx J."/>
            <person name="Liao H.L."/>
            <person name="Branco S."/>
            <person name="Kuo A."/>
            <person name="LaButti K."/>
            <person name="Lipzen A."/>
            <person name="Andreopoulos W."/>
            <person name="Pangilinan J."/>
            <person name="Riley R."/>
            <person name="Hundley H."/>
            <person name="Na H."/>
            <person name="Barry K."/>
            <person name="Grigoriev I.V."/>
            <person name="Stajich J.E."/>
            <person name="Kennedy P.G."/>
        </authorList>
    </citation>
    <scope>NUCLEOTIDE SEQUENCE</scope>
    <source>
        <strain evidence="1">S12</strain>
    </source>
</reference>
<dbReference type="RefSeq" id="XP_041157443.1">
    <property type="nucleotide sequence ID" value="XM_041298246.1"/>
</dbReference>
<gene>
    <name evidence="1" type="ORF">HD556DRAFT_1242144</name>
</gene>
<feature type="non-terminal residue" evidence="1">
    <location>
        <position position="208"/>
    </location>
</feature>
<comment type="caution">
    <text evidence="1">The sequence shown here is derived from an EMBL/GenBank/DDBJ whole genome shotgun (WGS) entry which is preliminary data.</text>
</comment>
<dbReference type="OrthoDB" id="3257409at2759"/>
<dbReference type="AlphaFoldDB" id="A0A9P7DE43"/>
<dbReference type="Proteomes" id="UP000719766">
    <property type="component" value="Unassembled WGS sequence"/>
</dbReference>
<dbReference type="GeneID" id="64592010"/>
<keyword evidence="2" id="KW-1185">Reference proteome</keyword>
<evidence type="ECO:0000313" key="1">
    <source>
        <dbReference type="EMBL" id="KAG1790481.1"/>
    </source>
</evidence>
<protein>
    <submittedName>
        <fullName evidence="1">Uncharacterized protein</fullName>
    </submittedName>
</protein>
<sequence length="208" mass="23563">MKWVCCQHDIREYQLTSGFSGDDLSSYDKHVLCAFAYKVRSRTTEEAFNMLPYAFPDIQLPSLKQTRARVAFLAGLSPARYDCCINSCCCFIGPIEVLDRCPHCSAPRRTPSGQPQKQFTYIPIIPRLVALYANRQSATEMRYRTRGHSHQPGNITDVFDGSLYQKLLAKKVSVNGHELAHNHFSDPRDIALGLATDGFAPFRRRKTT</sequence>